<reference evidence="2 3" key="1">
    <citation type="submission" date="2018-07" db="EMBL/GenBank/DDBJ databases">
        <title>Dyella tabacisoli L4-6T, whole genome shotgun sequence.</title>
        <authorList>
            <person name="Zhou X.-K."/>
            <person name="Li W.-J."/>
            <person name="Duan Y.-Q."/>
        </authorList>
    </citation>
    <scope>NUCLEOTIDE SEQUENCE [LARGE SCALE GENOMIC DNA]</scope>
    <source>
        <strain evidence="2 3">L4-6</strain>
    </source>
</reference>
<dbReference type="OrthoDB" id="9129069at2"/>
<gene>
    <name evidence="2" type="ORF">DVJ77_20850</name>
</gene>
<sequence>MEAEQIVLEPRKMRCRRLRRTITEAARSHERQTDWASQHMGRSGYRKTFITLTYRYTGEWERCHVSRMVRLMRQWFKRRGESCRFVWVAELQERGALHYHLVVWVPRRLRLPRPDVCGWWPHGSTKIETARNPIGYMVKYATKTTPDALKRLPKGVRLHGNGGHEVSDRVALREKLMPGWLHDRRDQQMIDAHLSEEYARQAWEMRRIELHSFKRDGTIARCYVDPECDKQAYIEHVLDYIARDEEWHAYKDRWASKGYPNYLRVSGGMVDLRTGEHIPTPWQVSYQHGSLILTKKPEHQ</sequence>
<evidence type="ECO:0000259" key="1">
    <source>
        <dbReference type="Pfam" id="PF23343"/>
    </source>
</evidence>
<dbReference type="Proteomes" id="UP000253782">
    <property type="component" value="Unassembled WGS sequence"/>
</dbReference>
<accession>A0A369UGW9</accession>
<dbReference type="RefSeq" id="WP_114847470.1">
    <property type="nucleotide sequence ID" value="NZ_JBHSPE010000003.1"/>
</dbReference>
<feature type="domain" description="Replication-associated protein ORF2/G2P" evidence="1">
    <location>
        <begin position="48"/>
        <end position="144"/>
    </location>
</feature>
<evidence type="ECO:0000313" key="3">
    <source>
        <dbReference type="Proteomes" id="UP000253782"/>
    </source>
</evidence>
<dbReference type="EMBL" id="QQAH01000031">
    <property type="protein sequence ID" value="RDD79727.1"/>
    <property type="molecule type" value="Genomic_DNA"/>
</dbReference>
<proteinExistence type="predicted"/>
<protein>
    <recommendedName>
        <fullName evidence="1">Replication-associated protein ORF2/G2P domain-containing protein</fullName>
    </recommendedName>
</protein>
<dbReference type="InterPro" id="IPR056906">
    <property type="entry name" value="ORF2/G2P_dom"/>
</dbReference>
<organism evidence="2 3">
    <name type="scientific">Dyella tabacisoli</name>
    <dbReference type="NCBI Taxonomy" id="2282381"/>
    <lineage>
        <taxon>Bacteria</taxon>
        <taxon>Pseudomonadati</taxon>
        <taxon>Pseudomonadota</taxon>
        <taxon>Gammaproteobacteria</taxon>
        <taxon>Lysobacterales</taxon>
        <taxon>Rhodanobacteraceae</taxon>
        <taxon>Dyella</taxon>
    </lineage>
</organism>
<evidence type="ECO:0000313" key="2">
    <source>
        <dbReference type="EMBL" id="RDD79727.1"/>
    </source>
</evidence>
<dbReference type="Pfam" id="PF23343">
    <property type="entry name" value="REP_ORF2-G2P"/>
    <property type="match status" value="1"/>
</dbReference>
<keyword evidence="3" id="KW-1185">Reference proteome</keyword>
<dbReference type="AlphaFoldDB" id="A0A369UGW9"/>
<comment type="caution">
    <text evidence="2">The sequence shown here is derived from an EMBL/GenBank/DDBJ whole genome shotgun (WGS) entry which is preliminary data.</text>
</comment>
<name>A0A369UGW9_9GAMM</name>